<evidence type="ECO:0000259" key="8">
    <source>
        <dbReference type="Pfam" id="PF00136"/>
    </source>
</evidence>
<dbReference type="InterPro" id="IPR006134">
    <property type="entry name" value="DNA-dir_DNA_pol_B_multi_dom"/>
</dbReference>
<evidence type="ECO:0000256" key="6">
    <source>
        <dbReference type="ARBA" id="ARBA00049244"/>
    </source>
</evidence>
<comment type="catalytic activity">
    <reaction evidence="6 7">
        <text>DNA(n) + a 2'-deoxyribonucleoside 5'-triphosphate = DNA(n+1) + diphosphate</text>
        <dbReference type="Rhea" id="RHEA:22508"/>
        <dbReference type="Rhea" id="RHEA-COMP:17339"/>
        <dbReference type="Rhea" id="RHEA-COMP:17340"/>
        <dbReference type="ChEBI" id="CHEBI:33019"/>
        <dbReference type="ChEBI" id="CHEBI:61560"/>
        <dbReference type="ChEBI" id="CHEBI:173112"/>
        <dbReference type="EC" id="2.7.7.7"/>
    </reaction>
</comment>
<dbReference type="InterPro" id="IPR006172">
    <property type="entry name" value="DNA-dir_DNA_pol_B"/>
</dbReference>
<comment type="similarity">
    <text evidence="1 7">Belongs to the DNA polymerase type-B family.</text>
</comment>
<dbReference type="SUPFAM" id="SSF56672">
    <property type="entry name" value="DNA/RNA polymerases"/>
    <property type="match status" value="1"/>
</dbReference>
<protein>
    <recommendedName>
        <fullName evidence="7">DNA polymerase</fullName>
        <ecNumber evidence="7">2.7.7.7</ecNumber>
    </recommendedName>
</protein>
<feature type="domain" description="DNA-directed DNA polymerase family B exonuclease" evidence="9">
    <location>
        <begin position="202"/>
        <end position="296"/>
    </location>
</feature>
<evidence type="ECO:0000256" key="1">
    <source>
        <dbReference type="ARBA" id="ARBA00005755"/>
    </source>
</evidence>
<dbReference type="Gene3D" id="2.40.50.590">
    <property type="match status" value="2"/>
</dbReference>
<dbReference type="PANTHER" id="PTHR10322">
    <property type="entry name" value="DNA POLYMERASE CATALYTIC SUBUNIT"/>
    <property type="match status" value="1"/>
</dbReference>
<evidence type="ECO:0000259" key="9">
    <source>
        <dbReference type="Pfam" id="PF03104"/>
    </source>
</evidence>
<evidence type="ECO:0000256" key="3">
    <source>
        <dbReference type="ARBA" id="ARBA00022695"/>
    </source>
</evidence>
<dbReference type="InterPro" id="IPR042087">
    <property type="entry name" value="DNA_pol_B_thumb"/>
</dbReference>
<comment type="caution">
    <text evidence="11">The sequence shown here is derived from an EMBL/GenBank/DDBJ whole genome shotgun (WGS) entry which is preliminary data.</text>
</comment>
<dbReference type="Gene3D" id="3.90.1600.10">
    <property type="entry name" value="Palm domain of DNA polymerase"/>
    <property type="match status" value="2"/>
</dbReference>
<dbReference type="Pfam" id="PF03104">
    <property type="entry name" value="DNA_pol_B_exo1"/>
    <property type="match status" value="1"/>
</dbReference>
<evidence type="ECO:0000256" key="4">
    <source>
        <dbReference type="ARBA" id="ARBA00022932"/>
    </source>
</evidence>
<gene>
    <name evidence="11" type="ORF">H8A87_09010</name>
</gene>
<dbReference type="RefSeq" id="WP_198689639.1">
    <property type="nucleotide sequence ID" value="NZ_CAWPUD010000032.1"/>
</dbReference>
<dbReference type="InterPro" id="IPR036397">
    <property type="entry name" value="RNaseH_sf"/>
</dbReference>
<dbReference type="Pfam" id="PF00136">
    <property type="entry name" value="DNA_pol_B"/>
    <property type="match status" value="1"/>
</dbReference>
<dbReference type="InterPro" id="IPR006133">
    <property type="entry name" value="DNA-dir_DNA_pol_B_exonuc"/>
</dbReference>
<dbReference type="PRINTS" id="PR00106">
    <property type="entry name" value="DNAPOLB"/>
</dbReference>
<dbReference type="NCBIfam" id="NF004422">
    <property type="entry name" value="PRK05762.1-4"/>
    <property type="match status" value="1"/>
</dbReference>
<accession>A0ABS0U4P9</accession>
<dbReference type="InterPro" id="IPR012337">
    <property type="entry name" value="RNaseH-like_sf"/>
</dbReference>
<dbReference type="NCBIfam" id="NF004421">
    <property type="entry name" value="PRK05762.1-2"/>
    <property type="match status" value="1"/>
</dbReference>
<dbReference type="InterPro" id="IPR043502">
    <property type="entry name" value="DNA/RNA_pol_sf"/>
</dbReference>
<dbReference type="SMART" id="SM00486">
    <property type="entry name" value="POLBc"/>
    <property type="match status" value="1"/>
</dbReference>
<dbReference type="EC" id="2.7.7.7" evidence="7"/>
<dbReference type="InterPro" id="IPR055208">
    <property type="entry name" value="PolB_insertion"/>
</dbReference>
<reference evidence="11 12" key="1">
    <citation type="submission" date="2020-08" db="EMBL/GenBank/DDBJ databases">
        <title>Description of Xenorhabdus lircayensis sp. nov., the symbiotic bacterium associated with the entomopathogenic nematode Steirnernema unicornum.</title>
        <authorList>
            <person name="Castaneda-Alvarez C."/>
            <person name="Prodan S."/>
            <person name="Zamorano A."/>
            <person name="San-Blas E."/>
            <person name="Aballay E."/>
        </authorList>
    </citation>
    <scope>NUCLEOTIDE SEQUENCE [LARGE SCALE GENOMIC DNA]</scope>
    <source>
        <strain evidence="11 12">VLS</strain>
    </source>
</reference>
<evidence type="ECO:0000313" key="11">
    <source>
        <dbReference type="EMBL" id="MBI6548855.1"/>
    </source>
</evidence>
<dbReference type="CDD" id="cd05784">
    <property type="entry name" value="DNA_polB_II_exo"/>
    <property type="match status" value="1"/>
</dbReference>
<proteinExistence type="inferred from homology"/>
<dbReference type="PROSITE" id="PS00116">
    <property type="entry name" value="DNA_POLYMERASE_B"/>
    <property type="match status" value="1"/>
</dbReference>
<dbReference type="Proteomes" id="UP000696184">
    <property type="component" value="Unassembled WGS sequence"/>
</dbReference>
<evidence type="ECO:0000259" key="10">
    <source>
        <dbReference type="Pfam" id="PF22587"/>
    </source>
</evidence>
<feature type="domain" description="DNA polymerase II insertion" evidence="10">
    <location>
        <begin position="45"/>
        <end position="104"/>
    </location>
</feature>
<evidence type="ECO:0000256" key="5">
    <source>
        <dbReference type="ARBA" id="ARBA00023125"/>
    </source>
</evidence>
<evidence type="ECO:0000313" key="12">
    <source>
        <dbReference type="Proteomes" id="UP000696184"/>
    </source>
</evidence>
<keyword evidence="7" id="KW-0235">DNA replication</keyword>
<sequence>MQTNHVEEGFVLSRHWKETPSGIELVYWLATDTGARRITIPRQKAIAFIPQRDLLKAERLLAQERHCELNVLSLKDFNRQPVAALYCLQYHQLQHLEKVLKEQDIPLYETDIRPPDRFMMERFITAPVWFSQKPDGSYQMKPNPSYRPNLKWVSLDIETSQNGELYSIGLAGCGEKTVFMLGPESGSQQDLDFKLEYIASRPMMLEKLNEWLAYYDPDAIIGWNLIQFDLKILQKHSERYNVPLKFGRNQGLLEWREHGFKPGHFFASAEGRLIIDGIDALKTATWNFPSFSLEYVAQALLGEGKAVDNPYDRMDEINRRFQEDKPALAHYNLQDCILVNRIFEKVDLMAFLLERATVTGLAVDRSGGSVAAFTHLYLPRMHRLGYVAPVQPAYFDDNSPGGFVMDSFPGLYDSVLVLDYKSLYPSIIRTFLIDPVGMVEGLAHPDNEHAVPGFRQAFFSRTQHCLPDIVTQIWHERDKAKKQQNAPLSQALKIIMNAFYGVLGASGCHFFDPRLTSSITIRGHKIMHQTRELIESQGYQVIYGDTDSTFVWLKRPHSEEEASQIGLSLAQSVNQWWRNHLKTEFNLENALELEFETHYRRFLMPTVRGAEQGSKKRYAGLSGDKVIFKGLETVRTDWTPLAQMFQKELYTLIFHQQPHQNYIREYIAKTLAGEFDDRLIYRKRLRRNLSDYQRNVPPHVRAARLADEYNQQHNRPLQYQNGGWINYVITQAGPEPLENQTAAPDYEHYINKQLMPIADAILPFIQDDFMALLTGQMSISFE</sequence>
<dbReference type="EMBL" id="JACOII010000034">
    <property type="protein sequence ID" value="MBI6548855.1"/>
    <property type="molecule type" value="Genomic_DNA"/>
</dbReference>
<dbReference type="Pfam" id="PF22587">
    <property type="entry name" value="DNApolII_insertion"/>
    <property type="match status" value="1"/>
</dbReference>
<dbReference type="SUPFAM" id="SSF53098">
    <property type="entry name" value="Ribonuclease H-like"/>
    <property type="match status" value="1"/>
</dbReference>
<keyword evidence="5 7" id="KW-0238">DNA-binding</keyword>
<dbReference type="Pfam" id="PF21474">
    <property type="entry name" value="DNApolII_N"/>
    <property type="match status" value="1"/>
</dbReference>
<keyword evidence="12" id="KW-1185">Reference proteome</keyword>
<dbReference type="InterPro" id="IPR023211">
    <property type="entry name" value="DNA_pol_palm_dom_sf"/>
</dbReference>
<dbReference type="InterPro" id="IPR050240">
    <property type="entry name" value="DNA_pol_type-B"/>
</dbReference>
<dbReference type="InterPro" id="IPR017964">
    <property type="entry name" value="DNA-dir_DNA_pol_B_CS"/>
</dbReference>
<keyword evidence="3 7" id="KW-0548">Nucleotidyltransferase</keyword>
<name>A0ABS0U4P9_9GAMM</name>
<organism evidence="11 12">
    <name type="scientific">Xenorhabdus lircayensis</name>
    <dbReference type="NCBI Taxonomy" id="2763499"/>
    <lineage>
        <taxon>Bacteria</taxon>
        <taxon>Pseudomonadati</taxon>
        <taxon>Pseudomonadota</taxon>
        <taxon>Gammaproteobacteria</taxon>
        <taxon>Enterobacterales</taxon>
        <taxon>Morganellaceae</taxon>
        <taxon>Xenorhabdus</taxon>
    </lineage>
</organism>
<dbReference type="Gene3D" id="1.10.132.60">
    <property type="entry name" value="DNA polymerase family B, C-terminal domain"/>
    <property type="match status" value="1"/>
</dbReference>
<keyword evidence="2 7" id="KW-0808">Transferase</keyword>
<dbReference type="PANTHER" id="PTHR10322:SF23">
    <property type="entry name" value="DNA POLYMERASE DELTA CATALYTIC SUBUNIT"/>
    <property type="match status" value="1"/>
</dbReference>
<feature type="domain" description="DNA-directed DNA polymerase family B multifunctional" evidence="8">
    <location>
        <begin position="377"/>
        <end position="754"/>
    </location>
</feature>
<evidence type="ECO:0000256" key="2">
    <source>
        <dbReference type="ARBA" id="ARBA00022679"/>
    </source>
</evidence>
<keyword evidence="4 7" id="KW-0239">DNA-directed DNA polymerase</keyword>
<evidence type="ECO:0000256" key="7">
    <source>
        <dbReference type="RuleBase" id="RU000442"/>
    </source>
</evidence>
<dbReference type="Gene3D" id="3.30.420.10">
    <property type="entry name" value="Ribonuclease H-like superfamily/Ribonuclease H"/>
    <property type="match status" value="1"/>
</dbReference>
<dbReference type="CDD" id="cd05537">
    <property type="entry name" value="POLBc_Pol_II"/>
    <property type="match status" value="1"/>
</dbReference>